<dbReference type="Gene3D" id="3.40.50.2000">
    <property type="entry name" value="Glycogen Phosphorylase B"/>
    <property type="match status" value="1"/>
</dbReference>
<evidence type="ECO:0000313" key="2">
    <source>
        <dbReference type="EMBL" id="HDR51883.1"/>
    </source>
</evidence>
<dbReference type="GO" id="GO:0005975">
    <property type="term" value="P:carbohydrate metabolic process"/>
    <property type="evidence" value="ECO:0007669"/>
    <property type="project" value="InterPro"/>
</dbReference>
<dbReference type="SUPFAM" id="SSF48208">
    <property type="entry name" value="Six-hairpin glycosidases"/>
    <property type="match status" value="1"/>
</dbReference>
<reference evidence="2" key="1">
    <citation type="journal article" date="2020" name="mSystems">
        <title>Genome- and Community-Level Interaction Insights into Carbon Utilization and Element Cycling Functions of Hydrothermarchaeota in Hydrothermal Sediment.</title>
        <authorList>
            <person name="Zhou Z."/>
            <person name="Liu Y."/>
            <person name="Xu W."/>
            <person name="Pan J."/>
            <person name="Luo Z.H."/>
            <person name="Li M."/>
        </authorList>
    </citation>
    <scope>NUCLEOTIDE SEQUENCE [LARGE SCALE GENOMIC DNA]</scope>
    <source>
        <strain evidence="2">SpSt-1217</strain>
    </source>
</reference>
<dbReference type="EMBL" id="DSDK01000521">
    <property type="protein sequence ID" value="HDR51883.1"/>
    <property type="molecule type" value="Genomic_DNA"/>
</dbReference>
<name>A0A831LLL9_9BACT</name>
<dbReference type="PANTHER" id="PTHR12526:SF572">
    <property type="entry name" value="BLL5144 PROTEIN"/>
    <property type="match status" value="1"/>
</dbReference>
<gene>
    <name evidence="2" type="ORF">ENN90_09760</name>
</gene>
<dbReference type="InterPro" id="IPR001296">
    <property type="entry name" value="Glyco_trans_1"/>
</dbReference>
<dbReference type="AlphaFoldDB" id="A0A831LLL9"/>
<protein>
    <submittedName>
        <fullName evidence="2">Glycosyltransferase</fullName>
    </submittedName>
</protein>
<dbReference type="Gene3D" id="1.50.10.20">
    <property type="match status" value="1"/>
</dbReference>
<dbReference type="InterPro" id="IPR008928">
    <property type="entry name" value="6-hairpin_glycosidase_sf"/>
</dbReference>
<dbReference type="Proteomes" id="UP000886047">
    <property type="component" value="Unassembled WGS sequence"/>
</dbReference>
<dbReference type="SUPFAM" id="SSF53756">
    <property type="entry name" value="UDP-Glycosyltransferase/glycogen phosphorylase"/>
    <property type="match status" value="1"/>
</dbReference>
<dbReference type="PANTHER" id="PTHR12526">
    <property type="entry name" value="GLYCOSYLTRANSFERASE"/>
    <property type="match status" value="1"/>
</dbReference>
<proteinExistence type="predicted"/>
<comment type="caution">
    <text evidence="2">The sequence shown here is derived from an EMBL/GenBank/DDBJ whole genome shotgun (WGS) entry which is preliminary data.</text>
</comment>
<evidence type="ECO:0000259" key="1">
    <source>
        <dbReference type="Pfam" id="PF00534"/>
    </source>
</evidence>
<accession>A0A831LLL9</accession>
<dbReference type="GO" id="GO:0016757">
    <property type="term" value="F:glycosyltransferase activity"/>
    <property type="evidence" value="ECO:0007669"/>
    <property type="project" value="InterPro"/>
</dbReference>
<dbReference type="Pfam" id="PF00534">
    <property type="entry name" value="Glycos_transf_1"/>
    <property type="match status" value="1"/>
</dbReference>
<feature type="non-terminal residue" evidence="2">
    <location>
        <position position="1"/>
    </location>
</feature>
<organism evidence="2">
    <name type="scientific">Mariniphaga anaerophila</name>
    <dbReference type="NCBI Taxonomy" id="1484053"/>
    <lineage>
        <taxon>Bacteria</taxon>
        <taxon>Pseudomonadati</taxon>
        <taxon>Bacteroidota</taxon>
        <taxon>Bacteroidia</taxon>
        <taxon>Marinilabiliales</taxon>
        <taxon>Prolixibacteraceae</taxon>
        <taxon>Mariniphaga</taxon>
    </lineage>
</organism>
<feature type="domain" description="Glycosyl transferase family 1" evidence="1">
    <location>
        <begin position="2"/>
        <end position="157"/>
    </location>
</feature>
<sequence>IETAINALPPVVEKHPDLLYIVLGATHPNVLKHAGEEYRDYLRRLVKNLNLEQNVYFNNEFVTEAKLFEYLNATDIYLTPYLSEAQITSGTLSYAVGAGCAVVSTPYWHAQELLDSGRGRLFGFKNSEELTTILNQLLDDEKQLIKLRENAVNYGKKIRWPKIGKQYLYLAEYVYDNWDKEQDNEKQPIDIRMLPAYNLEHIKRLTDDTGIVQHAKYGIPNLKEGYCMDDNSRALLMTLMACRQNKDKEALRLMPIYLSYIHYMQRENGNFRNFLSFSRQFLDDYGSEDSFGRTIWALGYLLRFPPNDAFRQIGREIFSRSVQHFDRIESIRGAANTIIGISYYLKEVQNDEGMVKKMNRLVEIITSKYEENRTDDWQWFENEMTYDNAIIPLALFSAYEITGNEKTLETAMESTQFLESKTITKDYFRPIGNKGWLKKGGEIPEYDQQSIDTMAMILLYNQMFQVTKKRNYIEKMFKCYLWFLGENSLRLPLFDHETQGCCDGLEANGVNRNQGAESTLAYWISHLTILSAQEKEYIYMEKEHSTN</sequence>